<gene>
    <name evidence="2" type="ORF">SFRICE_035166</name>
</gene>
<evidence type="ECO:0000256" key="1">
    <source>
        <dbReference type="SAM" id="Phobius"/>
    </source>
</evidence>
<feature type="non-terminal residue" evidence="2">
    <location>
        <position position="88"/>
    </location>
</feature>
<dbReference type="AlphaFoldDB" id="A0A2H1VTD5"/>
<reference evidence="2" key="1">
    <citation type="submission" date="2016-07" db="EMBL/GenBank/DDBJ databases">
        <authorList>
            <person name="Bretaudeau A."/>
        </authorList>
    </citation>
    <scope>NUCLEOTIDE SEQUENCE</scope>
    <source>
        <strain evidence="2">Rice</strain>
        <tissue evidence="2">Whole body</tissue>
    </source>
</reference>
<feature type="non-terminal residue" evidence="2">
    <location>
        <position position="1"/>
    </location>
</feature>
<accession>A0A2H1VTD5</accession>
<proteinExistence type="predicted"/>
<evidence type="ECO:0000313" key="2">
    <source>
        <dbReference type="EMBL" id="SOQ43504.1"/>
    </source>
</evidence>
<keyword evidence="1" id="KW-0472">Membrane</keyword>
<feature type="transmembrane region" description="Helical" evidence="1">
    <location>
        <begin position="33"/>
        <end position="52"/>
    </location>
</feature>
<protein>
    <submittedName>
        <fullName evidence="2">SFRICE_035166</fullName>
    </submittedName>
</protein>
<sequence>ENPSVAQRFFFKKKRRYAFYPRRGRQRCSLRHVMLLYNVYPLFTICVISPMVENHTMPSLALGEARGSVRLLLTKNYPFLLLLFEPEP</sequence>
<organism evidence="2">
    <name type="scientific">Spodoptera frugiperda</name>
    <name type="common">Fall armyworm</name>
    <dbReference type="NCBI Taxonomy" id="7108"/>
    <lineage>
        <taxon>Eukaryota</taxon>
        <taxon>Metazoa</taxon>
        <taxon>Ecdysozoa</taxon>
        <taxon>Arthropoda</taxon>
        <taxon>Hexapoda</taxon>
        <taxon>Insecta</taxon>
        <taxon>Pterygota</taxon>
        <taxon>Neoptera</taxon>
        <taxon>Endopterygota</taxon>
        <taxon>Lepidoptera</taxon>
        <taxon>Glossata</taxon>
        <taxon>Ditrysia</taxon>
        <taxon>Noctuoidea</taxon>
        <taxon>Noctuidae</taxon>
        <taxon>Amphipyrinae</taxon>
        <taxon>Spodoptera</taxon>
    </lineage>
</organism>
<name>A0A2H1VTD5_SPOFR</name>
<dbReference type="EMBL" id="ODYU01004036">
    <property type="protein sequence ID" value="SOQ43504.1"/>
    <property type="molecule type" value="Genomic_DNA"/>
</dbReference>
<keyword evidence="1" id="KW-0812">Transmembrane</keyword>
<keyword evidence="1" id="KW-1133">Transmembrane helix</keyword>